<dbReference type="Proteomes" id="UP000010552">
    <property type="component" value="Unassembled WGS sequence"/>
</dbReference>
<evidence type="ECO:0000313" key="2">
    <source>
        <dbReference type="EMBL" id="ELK00708.1"/>
    </source>
</evidence>
<reference evidence="3" key="1">
    <citation type="journal article" date="2013" name="Science">
        <title>Comparative analysis of bat genomes provides insight into the evolution of flight and immunity.</title>
        <authorList>
            <person name="Zhang G."/>
            <person name="Cowled C."/>
            <person name="Shi Z."/>
            <person name="Huang Z."/>
            <person name="Bishop-Lilly K.A."/>
            <person name="Fang X."/>
            <person name="Wynne J.W."/>
            <person name="Xiong Z."/>
            <person name="Baker M.L."/>
            <person name="Zhao W."/>
            <person name="Tachedjian M."/>
            <person name="Zhu Y."/>
            <person name="Zhou P."/>
            <person name="Jiang X."/>
            <person name="Ng J."/>
            <person name="Yang L."/>
            <person name="Wu L."/>
            <person name="Xiao J."/>
            <person name="Feng Y."/>
            <person name="Chen Y."/>
            <person name="Sun X."/>
            <person name="Zhang Y."/>
            <person name="Marsh G.A."/>
            <person name="Crameri G."/>
            <person name="Broder C.C."/>
            <person name="Frey K.G."/>
            <person name="Wang L.F."/>
            <person name="Wang J."/>
        </authorList>
    </citation>
    <scope>NUCLEOTIDE SEQUENCE [LARGE SCALE GENOMIC DNA]</scope>
</reference>
<evidence type="ECO:0000256" key="1">
    <source>
        <dbReference type="SAM" id="MobiDB-lite"/>
    </source>
</evidence>
<accession>L5JRF7</accession>
<organism evidence="2 3">
    <name type="scientific">Pteropus alecto</name>
    <name type="common">Black flying fox</name>
    <dbReference type="NCBI Taxonomy" id="9402"/>
    <lineage>
        <taxon>Eukaryota</taxon>
        <taxon>Metazoa</taxon>
        <taxon>Chordata</taxon>
        <taxon>Craniata</taxon>
        <taxon>Vertebrata</taxon>
        <taxon>Euteleostomi</taxon>
        <taxon>Mammalia</taxon>
        <taxon>Eutheria</taxon>
        <taxon>Laurasiatheria</taxon>
        <taxon>Chiroptera</taxon>
        <taxon>Yinpterochiroptera</taxon>
        <taxon>Pteropodoidea</taxon>
        <taxon>Pteropodidae</taxon>
        <taxon>Pteropodinae</taxon>
        <taxon>Pteropus</taxon>
    </lineage>
</organism>
<feature type="region of interest" description="Disordered" evidence="1">
    <location>
        <begin position="80"/>
        <end position="116"/>
    </location>
</feature>
<keyword evidence="3" id="KW-1185">Reference proteome</keyword>
<dbReference type="InParanoid" id="L5JRF7"/>
<gene>
    <name evidence="2" type="ORF">PAL_GLEAN10018686</name>
</gene>
<proteinExistence type="predicted"/>
<name>L5JRF7_PTEAL</name>
<protein>
    <submittedName>
        <fullName evidence="2">Uncharacterized protein</fullName>
    </submittedName>
</protein>
<dbReference type="EMBL" id="KB031156">
    <property type="protein sequence ID" value="ELK00708.1"/>
    <property type="molecule type" value="Genomic_DNA"/>
</dbReference>
<evidence type="ECO:0000313" key="3">
    <source>
        <dbReference type="Proteomes" id="UP000010552"/>
    </source>
</evidence>
<dbReference type="AlphaFoldDB" id="L5JRF7"/>
<sequence length="181" mass="19639">MTQLLVPSSLLACSCRQDDYMDCIPTNPGVLGWQCSPWLRCSSRQYQPSSTASCAQRLRHCQCPWGWNEMHRHRATAASHLARGSVGPVDRVPPVASRHSDNGELGQDDSPTDGSGYLLGALDMPIVVPDGDECLEPGPLASAGLLLHGHNLQNLVLERCPKKNSVISDFLIGKEQSPPET</sequence>